<proteinExistence type="inferred from homology"/>
<dbReference type="CDD" id="cd01651">
    <property type="entry name" value="RT_G2_intron"/>
    <property type="match status" value="1"/>
</dbReference>
<organism evidence="4 5">
    <name type="scientific">Caballeronia sordidicola</name>
    <name type="common">Burkholderia sordidicola</name>
    <dbReference type="NCBI Taxonomy" id="196367"/>
    <lineage>
        <taxon>Bacteria</taxon>
        <taxon>Pseudomonadati</taxon>
        <taxon>Pseudomonadota</taxon>
        <taxon>Betaproteobacteria</taxon>
        <taxon>Burkholderiales</taxon>
        <taxon>Burkholderiaceae</taxon>
        <taxon>Caballeronia</taxon>
    </lineage>
</organism>
<name>A0A242M5H3_CABSO</name>
<dbReference type="InterPro" id="IPR030931">
    <property type="entry name" value="Group_II_RT_mat"/>
</dbReference>
<comment type="similarity">
    <text evidence="1">Belongs to the bacterial reverse transcriptase family.</text>
</comment>
<dbReference type="EMBL" id="NBTZ01000160">
    <property type="protein sequence ID" value="OTP66438.1"/>
    <property type="molecule type" value="Genomic_DNA"/>
</dbReference>
<sequence length="607" mass="69031">MKVQYGEEVANHSGPESCGMHREVHVEALTGETDRPAIEPRNISSGMPTLLSEAEGNTEHDDNRKSCADPARSETLSMSGSLSYGSSEISSVSGVVWPDRAGKVHDRNPAIDAGEKSDTPILPRKLPNKGDDPAEVMEGRGVTKGNADEDPAPRTQSRDISASTGLEGVREAARRNRKSRFTALLHHVTPSLLVESFYALRKQAAAGVDGVTWHDYESQLYGRVHELHREIHSGAYRAQASRRVCIPKADGKLRALGIAALEDKIVQQAVATVLSAIYEQDFLGFSYGFRQGRGQHDALDALSVGISDRKVNWILDADIRSFFDEIDHEWMLRFLEHRIADRRVIRIIRKWLKAGTLEDGRRIASVRGTPQGSVISPLLSNIYLHYVLDLWAQQWRQRYAAGDVILVRYADDSVVGFQYEGDAKRFLAALRERLAKFKLELHPDKTRLIRFGRFAAQQRQERGAGKPETFDFLGFTHCCGTARSNGQFKIIRLTSKKRMRASLARIRQTLMRRRHEPVPVVGRWLRRVIQGYFNYHAVPGNLRRLSGFLYAVRRSWRHALMRRSQRHRLPWSRFSRVVSKYLRPCKILHPHPSERFYVNTFGRSRMQ</sequence>
<comment type="caution">
    <text evidence="4">The sequence shown here is derived from an EMBL/GenBank/DDBJ whole genome shotgun (WGS) entry which is preliminary data.</text>
</comment>
<feature type="compositionally biased region" description="Basic and acidic residues" evidence="2">
    <location>
        <begin position="57"/>
        <end position="67"/>
    </location>
</feature>
<protein>
    <submittedName>
        <fullName evidence="4">Retron-type RNA-directed DNA polymerase</fullName>
    </submittedName>
</protein>
<feature type="region of interest" description="Disordered" evidence="2">
    <location>
        <begin position="104"/>
        <end position="168"/>
    </location>
</feature>
<evidence type="ECO:0000256" key="2">
    <source>
        <dbReference type="SAM" id="MobiDB-lite"/>
    </source>
</evidence>
<evidence type="ECO:0000313" key="5">
    <source>
        <dbReference type="Proteomes" id="UP000195221"/>
    </source>
</evidence>
<evidence type="ECO:0000313" key="4">
    <source>
        <dbReference type="EMBL" id="OTP66438.1"/>
    </source>
</evidence>
<evidence type="ECO:0000259" key="3">
    <source>
        <dbReference type="PROSITE" id="PS50878"/>
    </source>
</evidence>
<evidence type="ECO:0000256" key="1">
    <source>
        <dbReference type="ARBA" id="ARBA00034120"/>
    </source>
</evidence>
<dbReference type="Pfam" id="PF00078">
    <property type="entry name" value="RVT_1"/>
    <property type="match status" value="1"/>
</dbReference>
<dbReference type="PANTHER" id="PTHR34047">
    <property type="entry name" value="NUCLEAR INTRON MATURASE 1, MITOCHONDRIAL-RELATED"/>
    <property type="match status" value="1"/>
</dbReference>
<dbReference type="PANTHER" id="PTHR34047:SF8">
    <property type="entry name" value="PROTEIN YKFC"/>
    <property type="match status" value="1"/>
</dbReference>
<keyword evidence="4" id="KW-0548">Nucleotidyltransferase</keyword>
<feature type="compositionally biased region" description="Basic and acidic residues" evidence="2">
    <location>
        <begin position="19"/>
        <end position="38"/>
    </location>
</feature>
<dbReference type="GO" id="GO:0003964">
    <property type="term" value="F:RNA-directed DNA polymerase activity"/>
    <property type="evidence" value="ECO:0007669"/>
    <property type="project" value="UniProtKB-KW"/>
</dbReference>
<dbReference type="InterPro" id="IPR000477">
    <property type="entry name" value="RT_dom"/>
</dbReference>
<feature type="compositionally biased region" description="Low complexity" evidence="2">
    <location>
        <begin position="77"/>
        <end position="87"/>
    </location>
</feature>
<keyword evidence="4" id="KW-0695">RNA-directed DNA polymerase</keyword>
<feature type="region of interest" description="Disordered" evidence="2">
    <location>
        <begin position="1"/>
        <end position="87"/>
    </location>
</feature>
<dbReference type="Proteomes" id="UP000195221">
    <property type="component" value="Unassembled WGS sequence"/>
</dbReference>
<dbReference type="SUPFAM" id="SSF56672">
    <property type="entry name" value="DNA/RNA polymerases"/>
    <property type="match status" value="1"/>
</dbReference>
<dbReference type="InterPro" id="IPR051083">
    <property type="entry name" value="GrpII_Intron_Splice-Mob/Def"/>
</dbReference>
<dbReference type="InterPro" id="IPR043502">
    <property type="entry name" value="DNA/RNA_pol_sf"/>
</dbReference>
<gene>
    <name evidence="4" type="ORF">PAMC26577_37750</name>
</gene>
<feature type="compositionally biased region" description="Polar residues" evidence="2">
    <location>
        <begin position="154"/>
        <end position="164"/>
    </location>
</feature>
<keyword evidence="4" id="KW-0808">Transferase</keyword>
<dbReference type="NCBIfam" id="TIGR04416">
    <property type="entry name" value="group_II_RT_mat"/>
    <property type="match status" value="1"/>
</dbReference>
<accession>A0A242M5H3</accession>
<feature type="domain" description="Reverse transcriptase" evidence="3">
    <location>
        <begin position="227"/>
        <end position="477"/>
    </location>
</feature>
<reference evidence="4 5" key="1">
    <citation type="submission" date="2017-03" db="EMBL/GenBank/DDBJ databases">
        <title>Genome analysis of strain PAMC 26577.</title>
        <authorList>
            <person name="Oh H.-M."/>
            <person name="Yang J.-A."/>
        </authorList>
    </citation>
    <scope>NUCLEOTIDE SEQUENCE [LARGE SCALE GENOMIC DNA]</scope>
    <source>
        <strain evidence="4 5">PAMC 26577</strain>
    </source>
</reference>
<feature type="compositionally biased region" description="Basic and acidic residues" evidence="2">
    <location>
        <begin position="104"/>
        <end position="118"/>
    </location>
</feature>
<dbReference type="PROSITE" id="PS50878">
    <property type="entry name" value="RT_POL"/>
    <property type="match status" value="1"/>
</dbReference>
<dbReference type="RefSeq" id="WP_086386772.1">
    <property type="nucleotide sequence ID" value="NZ_NBTZ01000160.1"/>
</dbReference>
<dbReference type="AlphaFoldDB" id="A0A242M5H3"/>